<dbReference type="AlphaFoldDB" id="A0AAE4Z7T9"/>
<protein>
    <submittedName>
        <fullName evidence="9">Serine/threonine protein kinase</fullName>
    </submittedName>
</protein>
<feature type="transmembrane region" description="Helical" evidence="7">
    <location>
        <begin position="335"/>
        <end position="356"/>
    </location>
</feature>
<dbReference type="PANTHER" id="PTHR43289">
    <property type="entry name" value="MITOGEN-ACTIVATED PROTEIN KINASE KINASE KINASE 20-RELATED"/>
    <property type="match status" value="1"/>
</dbReference>
<keyword evidence="7" id="KW-1133">Transmembrane helix</keyword>
<dbReference type="GO" id="GO:0005524">
    <property type="term" value="F:ATP binding"/>
    <property type="evidence" value="ECO:0007669"/>
    <property type="project" value="UniProtKB-UniRule"/>
</dbReference>
<evidence type="ECO:0000256" key="4">
    <source>
        <dbReference type="ARBA" id="ARBA00022840"/>
    </source>
</evidence>
<dbReference type="GO" id="GO:0004674">
    <property type="term" value="F:protein serine/threonine kinase activity"/>
    <property type="evidence" value="ECO:0007669"/>
    <property type="project" value="UniProtKB-KW"/>
</dbReference>
<dbReference type="Proteomes" id="UP000702544">
    <property type="component" value="Unassembled WGS sequence"/>
</dbReference>
<dbReference type="SMART" id="SM00220">
    <property type="entry name" value="S_TKc"/>
    <property type="match status" value="1"/>
</dbReference>
<evidence type="ECO:0000313" key="9">
    <source>
        <dbReference type="EMBL" id="NIR75410.1"/>
    </source>
</evidence>
<feature type="transmembrane region" description="Helical" evidence="7">
    <location>
        <begin position="397"/>
        <end position="418"/>
    </location>
</feature>
<proteinExistence type="predicted"/>
<feature type="domain" description="Protein kinase" evidence="8">
    <location>
        <begin position="20"/>
        <end position="280"/>
    </location>
</feature>
<reference evidence="9 10" key="1">
    <citation type="submission" date="2020-01" db="EMBL/GenBank/DDBJ databases">
        <title>Genomes assembled from Gulf of Kutch pelagic sediment metagenomes.</title>
        <authorList>
            <person name="Chandrashekar M."/>
            <person name="Mahajan M.S."/>
            <person name="Dave K.J."/>
            <person name="Vatsa P."/>
            <person name="Nathani N.M."/>
        </authorList>
    </citation>
    <scope>NUCLEOTIDE SEQUENCE [LARGE SCALE GENOMIC DNA]</scope>
    <source>
        <strain evidence="9">KS3-K002</strain>
    </source>
</reference>
<keyword evidence="1" id="KW-0808">Transferase</keyword>
<keyword evidence="7" id="KW-0472">Membrane</keyword>
<organism evidence="9 10">
    <name type="scientific">Candidatus Kutchimonas denitrificans</name>
    <dbReference type="NCBI Taxonomy" id="3056748"/>
    <lineage>
        <taxon>Bacteria</taxon>
        <taxon>Pseudomonadati</taxon>
        <taxon>Gemmatimonadota</taxon>
        <taxon>Gemmatimonadia</taxon>
        <taxon>Candidatus Palauibacterales</taxon>
        <taxon>Candidatus Palauibacteraceae</taxon>
        <taxon>Candidatus Kutchimonas</taxon>
    </lineage>
</organism>
<dbReference type="EMBL" id="JAACAK010000080">
    <property type="protein sequence ID" value="NIR75410.1"/>
    <property type="molecule type" value="Genomic_DNA"/>
</dbReference>
<evidence type="ECO:0000259" key="8">
    <source>
        <dbReference type="PROSITE" id="PS50011"/>
    </source>
</evidence>
<evidence type="ECO:0000256" key="6">
    <source>
        <dbReference type="SAM" id="Coils"/>
    </source>
</evidence>
<keyword evidence="6" id="KW-0175">Coiled coil</keyword>
<evidence type="ECO:0000313" key="10">
    <source>
        <dbReference type="Proteomes" id="UP000702544"/>
    </source>
</evidence>
<keyword evidence="9" id="KW-0723">Serine/threonine-protein kinase</keyword>
<dbReference type="PROSITE" id="PS00108">
    <property type="entry name" value="PROTEIN_KINASE_ST"/>
    <property type="match status" value="1"/>
</dbReference>
<dbReference type="Gene3D" id="3.30.200.20">
    <property type="entry name" value="Phosphorylase Kinase, domain 1"/>
    <property type="match status" value="1"/>
</dbReference>
<dbReference type="Pfam" id="PF00069">
    <property type="entry name" value="Pkinase"/>
    <property type="match status" value="1"/>
</dbReference>
<gene>
    <name evidence="9" type="ORF">GWO12_09930</name>
</gene>
<feature type="coiled-coil region" evidence="6">
    <location>
        <begin position="522"/>
        <end position="549"/>
    </location>
</feature>
<dbReference type="InterPro" id="IPR008271">
    <property type="entry name" value="Ser/Thr_kinase_AS"/>
</dbReference>
<dbReference type="InterPro" id="IPR017441">
    <property type="entry name" value="Protein_kinase_ATP_BS"/>
</dbReference>
<keyword evidence="7" id="KW-0812">Transmembrane</keyword>
<evidence type="ECO:0000256" key="1">
    <source>
        <dbReference type="ARBA" id="ARBA00022679"/>
    </source>
</evidence>
<dbReference type="PROSITE" id="PS00107">
    <property type="entry name" value="PROTEIN_KINASE_ATP"/>
    <property type="match status" value="1"/>
</dbReference>
<name>A0AAE4Z7T9_9BACT</name>
<dbReference type="PROSITE" id="PS50011">
    <property type="entry name" value="PROTEIN_KINASE_DOM"/>
    <property type="match status" value="1"/>
</dbReference>
<comment type="caution">
    <text evidence="9">The sequence shown here is derived from an EMBL/GenBank/DDBJ whole genome shotgun (WGS) entry which is preliminary data.</text>
</comment>
<dbReference type="InterPro" id="IPR011009">
    <property type="entry name" value="Kinase-like_dom_sf"/>
</dbReference>
<dbReference type="InterPro" id="IPR000719">
    <property type="entry name" value="Prot_kinase_dom"/>
</dbReference>
<feature type="transmembrane region" description="Helical" evidence="7">
    <location>
        <begin position="424"/>
        <end position="444"/>
    </location>
</feature>
<accession>A0AAE4Z7T9</accession>
<dbReference type="SUPFAM" id="SSF56112">
    <property type="entry name" value="Protein kinase-like (PK-like)"/>
    <property type="match status" value="1"/>
</dbReference>
<dbReference type="Gene3D" id="1.10.510.10">
    <property type="entry name" value="Transferase(Phosphotransferase) domain 1"/>
    <property type="match status" value="1"/>
</dbReference>
<keyword evidence="3 9" id="KW-0418">Kinase</keyword>
<evidence type="ECO:0000256" key="2">
    <source>
        <dbReference type="ARBA" id="ARBA00022741"/>
    </source>
</evidence>
<evidence type="ECO:0000256" key="5">
    <source>
        <dbReference type="PROSITE-ProRule" id="PRU10141"/>
    </source>
</evidence>
<evidence type="ECO:0000256" key="7">
    <source>
        <dbReference type="SAM" id="Phobius"/>
    </source>
</evidence>
<feature type="transmembrane region" description="Helical" evidence="7">
    <location>
        <begin position="305"/>
        <end position="329"/>
    </location>
</feature>
<feature type="binding site" evidence="5">
    <location>
        <position position="49"/>
    </location>
    <ligand>
        <name>ATP</name>
        <dbReference type="ChEBI" id="CHEBI:30616"/>
    </ligand>
</feature>
<dbReference type="PANTHER" id="PTHR43289:SF6">
    <property type="entry name" value="SERINE_THREONINE-PROTEIN KINASE NEKL-3"/>
    <property type="match status" value="1"/>
</dbReference>
<sequence length="644" mass="69760">MVDQTEAGFVELQQALAGRYSIERELGRGGMGIVYLAREVSLDRPVALKLLPPALAGQAATRERFLQEARTAAKLSHPNIVPIFAVDEVDDFVFFAMAYIEGETLGERVRSRGPRAASEVARILREVSWALAYAHAQGVVHRDVKPDNILLEEGSGRALVADFGIASVAESAGGRADRVAGTAEFMSPEQARGGPVGASSDIYSLGIVGFYALAGSLPFEGSTAPAILGKHLSEPAPALVSVAPGVPTQLARTIDRCLAKEPENRFPNEEELAETLGQLVEQRRDVPAPLRSFIKRTGDIGTGGILLYFFLLFSASGTVASLLGSAVGYGLGTTIGYGVFFGGLSLAPLGITVNRVRRLLKSGFGREELLVAFRAEIERNREEGSFEYGHEPSKYEWSLRVLSVGGIVTAAVSLIAMFNSPSETLALTFSFGLLTGLGTGVPALTRIQKRHDLDGRLRSWLWRSRFGRWMFRLAGLGLKRLPQAGSATYRPTEIAIGLAADRLYDQLPRAARRSLRQLPDVVRKLENDAQRMRRRVDELTEVLGGLRADKRQSRSLQAALPESDVTERQQQLEDDLAAARDAAQDRLADAVAALETIRLGLLHMHAGGGSVESLTGDLEAAREVADDIDRLMDAQREVQKLIDG</sequence>
<evidence type="ECO:0000256" key="3">
    <source>
        <dbReference type="ARBA" id="ARBA00022777"/>
    </source>
</evidence>
<dbReference type="CDD" id="cd14014">
    <property type="entry name" value="STKc_PknB_like"/>
    <property type="match status" value="1"/>
</dbReference>
<keyword evidence="2 5" id="KW-0547">Nucleotide-binding</keyword>
<keyword evidence="4 5" id="KW-0067">ATP-binding</keyword>